<protein>
    <submittedName>
        <fullName evidence="1">Autotransporter outer membrane beta-barrel domain-containing protein</fullName>
    </submittedName>
</protein>
<gene>
    <name evidence="1" type="ORF">OJ996_09835</name>
</gene>
<keyword evidence="2" id="KW-1185">Reference proteome</keyword>
<proteinExistence type="predicted"/>
<dbReference type="EMBL" id="JAPDDR010000004">
    <property type="protein sequence ID" value="MCW1913875.1"/>
    <property type="molecule type" value="Genomic_DNA"/>
</dbReference>
<name>A0ABT3G220_9BACT</name>
<comment type="caution">
    <text evidence="1">The sequence shown here is derived from an EMBL/GenBank/DDBJ whole genome shotgun (WGS) entry which is preliminary data.</text>
</comment>
<reference evidence="1" key="1">
    <citation type="submission" date="2022-10" db="EMBL/GenBank/DDBJ databases">
        <title>Luteolibacter sp. GHJ8, whole genome shotgun sequencing project.</title>
        <authorList>
            <person name="Zhao G."/>
            <person name="Shen L."/>
        </authorList>
    </citation>
    <scope>NUCLEOTIDE SEQUENCE</scope>
    <source>
        <strain evidence="1">GHJ8</strain>
    </source>
</reference>
<evidence type="ECO:0000313" key="1">
    <source>
        <dbReference type="EMBL" id="MCW1913875.1"/>
    </source>
</evidence>
<sequence>MASEVIPTDLQGESDLIDEVSYGSLSLPARGELEMEIDSATGRADRIEVAGDVSLGDARLQLKDLGDSLLPPGTKLTLIAYSGSLNGRFSNVADGEKLAAGLNTFTLRYADGGAVTLSTPAPGEHGYNAWAARMGLDAEDAEPTADPDHDGHMNLMEFALDGRPGSSATGGKVSTTLAVTSDDVNSLVITLPVRAGAVFPGSGPMVSNPVDGVIYTVEGSADLPEFGALALSEIEPLGVEVMPELSEGWEYRSFRTESDADLETAFLRVRVDPAP</sequence>
<dbReference type="InterPro" id="IPR006315">
    <property type="entry name" value="OM_autotransptr_brl_dom"/>
</dbReference>
<organism evidence="1 2">
    <name type="scientific">Luteolibacter rhizosphaerae</name>
    <dbReference type="NCBI Taxonomy" id="2989719"/>
    <lineage>
        <taxon>Bacteria</taxon>
        <taxon>Pseudomonadati</taxon>
        <taxon>Verrucomicrobiota</taxon>
        <taxon>Verrucomicrobiia</taxon>
        <taxon>Verrucomicrobiales</taxon>
        <taxon>Verrucomicrobiaceae</taxon>
        <taxon>Luteolibacter</taxon>
    </lineage>
</organism>
<evidence type="ECO:0000313" key="2">
    <source>
        <dbReference type="Proteomes" id="UP001165653"/>
    </source>
</evidence>
<accession>A0ABT3G220</accession>
<dbReference type="NCBIfam" id="TIGR01414">
    <property type="entry name" value="autotrans_barl"/>
    <property type="match status" value="1"/>
</dbReference>
<dbReference type="RefSeq" id="WP_264513375.1">
    <property type="nucleotide sequence ID" value="NZ_JAPDDR010000004.1"/>
</dbReference>
<dbReference type="Proteomes" id="UP001165653">
    <property type="component" value="Unassembled WGS sequence"/>
</dbReference>